<proteinExistence type="predicted"/>
<evidence type="ECO:0000256" key="1">
    <source>
        <dbReference type="SAM" id="MobiDB-lite"/>
    </source>
</evidence>
<accession>A0A2K1IEV5</accession>
<protein>
    <submittedName>
        <fullName evidence="2 3">Uncharacterized protein</fullName>
    </submittedName>
</protein>
<organism evidence="2">
    <name type="scientific">Physcomitrium patens</name>
    <name type="common">Spreading-leaved earth moss</name>
    <name type="synonym">Physcomitrella patens</name>
    <dbReference type="NCBI Taxonomy" id="3218"/>
    <lineage>
        <taxon>Eukaryota</taxon>
        <taxon>Viridiplantae</taxon>
        <taxon>Streptophyta</taxon>
        <taxon>Embryophyta</taxon>
        <taxon>Bryophyta</taxon>
        <taxon>Bryophytina</taxon>
        <taxon>Bryopsida</taxon>
        <taxon>Funariidae</taxon>
        <taxon>Funariales</taxon>
        <taxon>Funariaceae</taxon>
        <taxon>Physcomitrium</taxon>
    </lineage>
</organism>
<dbReference type="EnsemblPlants" id="Pp3c25_14510V3.2">
    <property type="protein sequence ID" value="Pp3c25_14510V3.2"/>
    <property type="gene ID" value="Pp3c25_14510"/>
</dbReference>
<reference evidence="3" key="3">
    <citation type="submission" date="2020-12" db="UniProtKB">
        <authorList>
            <consortium name="EnsemblPlants"/>
        </authorList>
    </citation>
    <scope>IDENTIFICATION</scope>
</reference>
<reference evidence="2 4" key="1">
    <citation type="journal article" date="2008" name="Science">
        <title>The Physcomitrella genome reveals evolutionary insights into the conquest of land by plants.</title>
        <authorList>
            <person name="Rensing S."/>
            <person name="Lang D."/>
            <person name="Zimmer A."/>
            <person name="Terry A."/>
            <person name="Salamov A."/>
            <person name="Shapiro H."/>
            <person name="Nishiyama T."/>
            <person name="Perroud P.-F."/>
            <person name="Lindquist E."/>
            <person name="Kamisugi Y."/>
            <person name="Tanahashi T."/>
            <person name="Sakakibara K."/>
            <person name="Fujita T."/>
            <person name="Oishi K."/>
            <person name="Shin-I T."/>
            <person name="Kuroki Y."/>
            <person name="Toyoda A."/>
            <person name="Suzuki Y."/>
            <person name="Hashimoto A."/>
            <person name="Yamaguchi K."/>
            <person name="Sugano A."/>
            <person name="Kohara Y."/>
            <person name="Fujiyama A."/>
            <person name="Anterola A."/>
            <person name="Aoki S."/>
            <person name="Ashton N."/>
            <person name="Barbazuk W.B."/>
            <person name="Barker E."/>
            <person name="Bennetzen J."/>
            <person name="Bezanilla M."/>
            <person name="Blankenship R."/>
            <person name="Cho S.H."/>
            <person name="Dutcher S."/>
            <person name="Estelle M."/>
            <person name="Fawcett J.A."/>
            <person name="Gundlach H."/>
            <person name="Hanada K."/>
            <person name="Heyl A."/>
            <person name="Hicks K.A."/>
            <person name="Hugh J."/>
            <person name="Lohr M."/>
            <person name="Mayer K."/>
            <person name="Melkozernov A."/>
            <person name="Murata T."/>
            <person name="Nelson D."/>
            <person name="Pils B."/>
            <person name="Prigge M."/>
            <person name="Reiss B."/>
            <person name="Renner T."/>
            <person name="Rombauts S."/>
            <person name="Rushton P."/>
            <person name="Sanderfoot A."/>
            <person name="Schween G."/>
            <person name="Shiu S.-H."/>
            <person name="Stueber K."/>
            <person name="Theodoulou F.L."/>
            <person name="Tu H."/>
            <person name="Van de Peer Y."/>
            <person name="Verrier P.J."/>
            <person name="Waters E."/>
            <person name="Wood A."/>
            <person name="Yang L."/>
            <person name="Cove D."/>
            <person name="Cuming A."/>
            <person name="Hasebe M."/>
            <person name="Lucas S."/>
            <person name="Mishler D.B."/>
            <person name="Reski R."/>
            <person name="Grigoriev I."/>
            <person name="Quatrano R.S."/>
            <person name="Boore J.L."/>
        </authorList>
    </citation>
    <scope>NUCLEOTIDE SEQUENCE [LARGE SCALE GENOMIC DNA]</scope>
    <source>
        <strain evidence="3 4">cv. Gransden 2004</strain>
    </source>
</reference>
<dbReference type="Gramene" id="Pp3c25_14510V3.1">
    <property type="protein sequence ID" value="Pp3c25_14510V3.1"/>
    <property type="gene ID" value="Pp3c25_14510"/>
</dbReference>
<dbReference type="EnsemblPlants" id="Pp3c25_14510V3.1">
    <property type="protein sequence ID" value="Pp3c25_14510V3.1"/>
    <property type="gene ID" value="Pp3c25_14510"/>
</dbReference>
<dbReference type="InParanoid" id="A0A2K1IEV5"/>
<evidence type="ECO:0000313" key="3">
    <source>
        <dbReference type="EnsemblPlants" id="Pp3c25_14510V3.1"/>
    </source>
</evidence>
<dbReference type="EMBL" id="ABEU02000025">
    <property type="protein sequence ID" value="PNR27803.1"/>
    <property type="molecule type" value="Genomic_DNA"/>
</dbReference>
<feature type="region of interest" description="Disordered" evidence="1">
    <location>
        <begin position="20"/>
        <end position="92"/>
    </location>
</feature>
<dbReference type="AlphaFoldDB" id="A0A2K1IEV5"/>
<evidence type="ECO:0000313" key="2">
    <source>
        <dbReference type="EMBL" id="PNR27803.1"/>
    </source>
</evidence>
<reference evidence="2 4" key="2">
    <citation type="journal article" date="2018" name="Plant J.">
        <title>The Physcomitrella patens chromosome-scale assembly reveals moss genome structure and evolution.</title>
        <authorList>
            <person name="Lang D."/>
            <person name="Ullrich K.K."/>
            <person name="Murat F."/>
            <person name="Fuchs J."/>
            <person name="Jenkins J."/>
            <person name="Haas F.B."/>
            <person name="Piednoel M."/>
            <person name="Gundlach H."/>
            <person name="Van Bel M."/>
            <person name="Meyberg R."/>
            <person name="Vives C."/>
            <person name="Morata J."/>
            <person name="Symeonidi A."/>
            <person name="Hiss M."/>
            <person name="Muchero W."/>
            <person name="Kamisugi Y."/>
            <person name="Saleh O."/>
            <person name="Blanc G."/>
            <person name="Decker E.L."/>
            <person name="van Gessel N."/>
            <person name="Grimwood J."/>
            <person name="Hayes R.D."/>
            <person name="Graham S.W."/>
            <person name="Gunter L.E."/>
            <person name="McDaniel S.F."/>
            <person name="Hoernstein S.N.W."/>
            <person name="Larsson A."/>
            <person name="Li F.W."/>
            <person name="Perroud P.F."/>
            <person name="Phillips J."/>
            <person name="Ranjan P."/>
            <person name="Rokshar D.S."/>
            <person name="Rothfels C.J."/>
            <person name="Schneider L."/>
            <person name="Shu S."/>
            <person name="Stevenson D.W."/>
            <person name="Thummler F."/>
            <person name="Tillich M."/>
            <person name="Villarreal Aguilar J.C."/>
            <person name="Widiez T."/>
            <person name="Wong G.K."/>
            <person name="Wymore A."/>
            <person name="Zhang Y."/>
            <person name="Zimmer A.D."/>
            <person name="Quatrano R.S."/>
            <person name="Mayer K.F.X."/>
            <person name="Goodstein D."/>
            <person name="Casacuberta J.M."/>
            <person name="Vandepoele K."/>
            <person name="Reski R."/>
            <person name="Cuming A.C."/>
            <person name="Tuskan G.A."/>
            <person name="Maumus F."/>
            <person name="Salse J."/>
            <person name="Schmutz J."/>
            <person name="Rensing S.A."/>
        </authorList>
    </citation>
    <scope>NUCLEOTIDE SEQUENCE [LARGE SCALE GENOMIC DNA]</scope>
    <source>
        <strain evidence="3 4">cv. Gransden 2004</strain>
    </source>
</reference>
<gene>
    <name evidence="2" type="ORF">PHYPA_029955</name>
</gene>
<dbReference type="Gramene" id="Pp3c25_14510V3.2">
    <property type="protein sequence ID" value="Pp3c25_14510V3.2"/>
    <property type="gene ID" value="Pp3c25_14510"/>
</dbReference>
<sequence length="92" mass="10675">MRSSKPTKILKTLMPFTHIPNSAGTCKPRPVPEALDRGSRRGYHASRNRGGTFARRDENLRYTYKPKFRKTGKDKTRQRERKRDERKGTEGG</sequence>
<evidence type="ECO:0000313" key="4">
    <source>
        <dbReference type="Proteomes" id="UP000006727"/>
    </source>
</evidence>
<keyword evidence="4" id="KW-1185">Reference proteome</keyword>
<dbReference type="Proteomes" id="UP000006727">
    <property type="component" value="Chromosome 25"/>
</dbReference>
<name>A0A2K1IEV5_PHYPA</name>
<feature type="compositionally biased region" description="Basic and acidic residues" evidence="1">
    <location>
        <begin position="71"/>
        <end position="92"/>
    </location>
</feature>